<sequence>MARRSQVAWTHEMRTTLWLMWKTLKLERETRTAAFNTLYKDSLADMGFPDGIDMCRIDFQYSKQNLDSSGWRQVVEQRASDAEVRKDLLRRIKAVLAGSGPLVEAPITPLPDSRKRSHEQADEATSATKSGSPPVQPRKRTLLSVTITTTPVPVTEHDDDGAAKPPRWNATIPHTTEAGYTVRLTPKEYAKTQGGQLPVPDSKAHPLPTGSLLFRYWDENSQCPIKDGGLKAKRFAVRHLAPPPLPKSDSVYFDWNDLHAHLNRDKTETSFVSTSNCLVWVLRLALKEAKRGVQGGRIAIIDGDRLPKDQVLHAAPFLRELRKTFSFTDGAWRYPATHEFVVYAKIPAAAILHPGVELGAIRALATQVPVIGQALQFDILDQRGDFHNSLRVILGEAKVQLLPSVINAVARIIRELLPGGDASAQHISHLVTDIIQGWAFEIEAETTPEEWLQMSTIFSHVLCKGNILDLGRQHLVRAAFLDGVKWACGDFNSRFTAVGIRATLRKAALAGLQDPMAIVDNGLDAAKVQTAVFFHRQQLQIEQAHGQIKAGTKKARRVTQRPTMDENDVHDTPCAARIARAVVPPAIEVADEGEQIVFERPHRRQRVS</sequence>
<proteinExistence type="predicted"/>
<accession>A0AAN7WNT4</accession>
<gene>
    <name evidence="3" type="ORF">LTR97_002943</name>
</gene>
<evidence type="ECO:0000259" key="2">
    <source>
        <dbReference type="Pfam" id="PF24494"/>
    </source>
</evidence>
<feature type="compositionally biased region" description="Basic and acidic residues" evidence="1">
    <location>
        <begin position="112"/>
        <end position="121"/>
    </location>
</feature>
<organism evidence="3 4">
    <name type="scientific">Elasticomyces elasticus</name>
    <dbReference type="NCBI Taxonomy" id="574655"/>
    <lineage>
        <taxon>Eukaryota</taxon>
        <taxon>Fungi</taxon>
        <taxon>Dikarya</taxon>
        <taxon>Ascomycota</taxon>
        <taxon>Pezizomycotina</taxon>
        <taxon>Dothideomycetes</taxon>
        <taxon>Dothideomycetidae</taxon>
        <taxon>Mycosphaerellales</taxon>
        <taxon>Teratosphaeriaceae</taxon>
        <taxon>Elasticomyces</taxon>
    </lineage>
</organism>
<reference evidence="3" key="1">
    <citation type="submission" date="2023-08" db="EMBL/GenBank/DDBJ databases">
        <title>Black Yeasts Isolated from many extreme environments.</title>
        <authorList>
            <person name="Coleine C."/>
            <person name="Stajich J.E."/>
            <person name="Selbmann L."/>
        </authorList>
    </citation>
    <scope>NUCLEOTIDE SEQUENCE</scope>
    <source>
        <strain evidence="3">CCFEE 5810</strain>
    </source>
</reference>
<feature type="region of interest" description="Disordered" evidence="1">
    <location>
        <begin position="103"/>
        <end position="139"/>
    </location>
</feature>
<dbReference type="InterPro" id="IPR056009">
    <property type="entry name" value="DUF7587"/>
</dbReference>
<feature type="domain" description="DUF7587" evidence="2">
    <location>
        <begin position="211"/>
        <end position="353"/>
    </location>
</feature>
<comment type="caution">
    <text evidence="3">The sequence shown here is derived from an EMBL/GenBank/DDBJ whole genome shotgun (WGS) entry which is preliminary data.</text>
</comment>
<feature type="region of interest" description="Disordered" evidence="1">
    <location>
        <begin position="152"/>
        <end position="172"/>
    </location>
</feature>
<feature type="region of interest" description="Disordered" evidence="1">
    <location>
        <begin position="550"/>
        <end position="569"/>
    </location>
</feature>
<evidence type="ECO:0000256" key="1">
    <source>
        <dbReference type="SAM" id="MobiDB-lite"/>
    </source>
</evidence>
<dbReference type="Pfam" id="PF24494">
    <property type="entry name" value="DUF7587"/>
    <property type="match status" value="1"/>
</dbReference>
<name>A0AAN7WNT4_9PEZI</name>
<evidence type="ECO:0000313" key="3">
    <source>
        <dbReference type="EMBL" id="KAK5703930.1"/>
    </source>
</evidence>
<feature type="compositionally biased region" description="Polar residues" evidence="1">
    <location>
        <begin position="123"/>
        <end position="133"/>
    </location>
</feature>
<dbReference type="Proteomes" id="UP001310594">
    <property type="component" value="Unassembled WGS sequence"/>
</dbReference>
<dbReference type="AlphaFoldDB" id="A0AAN7WNT4"/>
<evidence type="ECO:0000313" key="4">
    <source>
        <dbReference type="Proteomes" id="UP001310594"/>
    </source>
</evidence>
<dbReference type="EMBL" id="JAVRQU010000004">
    <property type="protein sequence ID" value="KAK5703930.1"/>
    <property type="molecule type" value="Genomic_DNA"/>
</dbReference>
<protein>
    <recommendedName>
        <fullName evidence="2">DUF7587 domain-containing protein</fullName>
    </recommendedName>
</protein>